<dbReference type="OrthoDB" id="49097at2759"/>
<sequence length="566" mass="61222">MIQRQSKLRRVVVVLSFLLCALLIQIEASWVSRRAPSFTILRGGSSDTLAAEVEENLNATENTVTVLEHNEDSREEKVTASESHGSNEENGINTIQNDTAILSDSSFVGTIPAFLETTMATILPHSEDRSALEQDAVDSSPEPETAEEDLATAMDRAAQMEANGDSILVHDNPTLPSEAEMATPTLVEEDLAVVELEASDNSTVDLDTTTLSPETEAATPALLKEDLAAAMDRVTQLRAKGKSLHDRKKFKKAALRFSEAAQSLLPFLESSSEDEEGDNRILNEYATCRLHESLCQLKCEKYEEAKLACTAVLELVESEGTGATPALRARAFYRRAKAELELGDTAAALQDARSAAFLGDSKAVALYGKLMRESSTGSSETLDISGSNALLESLLKKSSNDIPASPMGDMKDIFTSSLLSNMMGSGSNKEGGAGSLAKSVLSSLSKRLDKDETQEQICSVLQNTSGPQIRQMASMAGFPLDDYQAAKLAEVCKGVTPKLLRRLLRTSKILIYAGRVMQKVLALLSKYRTVIMILFIAAWAKSAILRPLPVSRRARKLAQQAFAAVP</sequence>
<proteinExistence type="predicted"/>
<dbReference type="InParanoid" id="A0A1Z5JE83"/>
<dbReference type="SUPFAM" id="SSF48452">
    <property type="entry name" value="TPR-like"/>
    <property type="match status" value="1"/>
</dbReference>
<reference evidence="5 6" key="1">
    <citation type="journal article" date="2015" name="Plant Cell">
        <title>Oil accumulation by the oleaginous diatom Fistulifera solaris as revealed by the genome and transcriptome.</title>
        <authorList>
            <person name="Tanaka T."/>
            <person name="Maeda Y."/>
            <person name="Veluchamy A."/>
            <person name="Tanaka M."/>
            <person name="Abida H."/>
            <person name="Marechal E."/>
            <person name="Bowler C."/>
            <person name="Muto M."/>
            <person name="Sunaga Y."/>
            <person name="Tanaka M."/>
            <person name="Yoshino T."/>
            <person name="Taniguchi T."/>
            <person name="Fukuda Y."/>
            <person name="Nemoto M."/>
            <person name="Matsumoto M."/>
            <person name="Wong P.S."/>
            <person name="Aburatani S."/>
            <person name="Fujibuchi W."/>
        </authorList>
    </citation>
    <scope>NUCLEOTIDE SEQUENCE [LARGE SCALE GENOMIC DNA]</scope>
    <source>
        <strain evidence="5 6">JPCC DA0580</strain>
    </source>
</reference>
<feature type="signal peptide" evidence="4">
    <location>
        <begin position="1"/>
        <end position="28"/>
    </location>
</feature>
<evidence type="ECO:0000256" key="1">
    <source>
        <dbReference type="ARBA" id="ARBA00022737"/>
    </source>
</evidence>
<dbReference type="InterPro" id="IPR039663">
    <property type="entry name" value="AIP/AIPL1/TTC9"/>
</dbReference>
<feature type="chain" id="PRO_5012735271" evidence="4">
    <location>
        <begin position="29"/>
        <end position="566"/>
    </location>
</feature>
<name>A0A1Z5JE83_FISSO</name>
<evidence type="ECO:0000256" key="4">
    <source>
        <dbReference type="SAM" id="SignalP"/>
    </source>
</evidence>
<dbReference type="Proteomes" id="UP000198406">
    <property type="component" value="Unassembled WGS sequence"/>
</dbReference>
<evidence type="ECO:0000313" key="5">
    <source>
        <dbReference type="EMBL" id="GAX12289.1"/>
    </source>
</evidence>
<feature type="compositionally biased region" description="Basic and acidic residues" evidence="3">
    <location>
        <begin position="70"/>
        <end position="79"/>
    </location>
</feature>
<dbReference type="EMBL" id="BDSP01000050">
    <property type="protein sequence ID" value="GAX12289.1"/>
    <property type="molecule type" value="Genomic_DNA"/>
</dbReference>
<keyword evidence="6" id="KW-1185">Reference proteome</keyword>
<evidence type="ECO:0000313" key="6">
    <source>
        <dbReference type="Proteomes" id="UP000198406"/>
    </source>
</evidence>
<keyword evidence="4" id="KW-0732">Signal</keyword>
<keyword evidence="2" id="KW-0802">TPR repeat</keyword>
<dbReference type="InterPro" id="IPR011990">
    <property type="entry name" value="TPR-like_helical_dom_sf"/>
</dbReference>
<dbReference type="Gene3D" id="1.25.40.10">
    <property type="entry name" value="Tetratricopeptide repeat domain"/>
    <property type="match status" value="1"/>
</dbReference>
<comment type="caution">
    <text evidence="5">The sequence shown here is derived from an EMBL/GenBank/DDBJ whole genome shotgun (WGS) entry which is preliminary data.</text>
</comment>
<evidence type="ECO:0000256" key="2">
    <source>
        <dbReference type="ARBA" id="ARBA00022803"/>
    </source>
</evidence>
<dbReference type="PANTHER" id="PTHR11242">
    <property type="entry name" value="ARYL HYDROCARBON RECEPTOR INTERACTING PROTEIN RELATED"/>
    <property type="match status" value="1"/>
</dbReference>
<organism evidence="5 6">
    <name type="scientific">Fistulifera solaris</name>
    <name type="common">Oleaginous diatom</name>
    <dbReference type="NCBI Taxonomy" id="1519565"/>
    <lineage>
        <taxon>Eukaryota</taxon>
        <taxon>Sar</taxon>
        <taxon>Stramenopiles</taxon>
        <taxon>Ochrophyta</taxon>
        <taxon>Bacillariophyta</taxon>
        <taxon>Bacillariophyceae</taxon>
        <taxon>Bacillariophycidae</taxon>
        <taxon>Naviculales</taxon>
        <taxon>Naviculaceae</taxon>
        <taxon>Fistulifera</taxon>
    </lineage>
</organism>
<evidence type="ECO:0000256" key="3">
    <source>
        <dbReference type="SAM" id="MobiDB-lite"/>
    </source>
</evidence>
<protein>
    <submittedName>
        <fullName evidence="5">Uncharacterized protein</fullName>
    </submittedName>
</protein>
<keyword evidence="1" id="KW-0677">Repeat</keyword>
<feature type="compositionally biased region" description="Polar residues" evidence="3">
    <location>
        <begin position="80"/>
        <end position="92"/>
    </location>
</feature>
<accession>A0A1Z5JE83</accession>
<dbReference type="AlphaFoldDB" id="A0A1Z5JE83"/>
<feature type="region of interest" description="Disordered" evidence="3">
    <location>
        <begin position="70"/>
        <end position="92"/>
    </location>
</feature>
<dbReference type="PANTHER" id="PTHR11242:SF0">
    <property type="entry name" value="TPR_REGION DOMAIN-CONTAINING PROTEIN"/>
    <property type="match status" value="1"/>
</dbReference>
<gene>
    <name evidence="5" type="ORF">FisN_1Hh220</name>
</gene>